<dbReference type="AlphaFoldDB" id="A0A913Z5J4"/>
<evidence type="ECO:0000256" key="6">
    <source>
        <dbReference type="ARBA" id="ARBA00022989"/>
    </source>
</evidence>
<protein>
    <recommendedName>
        <fullName evidence="12">Y+L amino acid transporter 2</fullName>
    </recommendedName>
</protein>
<dbReference type="PANTHER" id="PTHR11785">
    <property type="entry name" value="AMINO ACID TRANSPORTER"/>
    <property type="match status" value="1"/>
</dbReference>
<evidence type="ECO:0000256" key="3">
    <source>
        <dbReference type="ARBA" id="ARBA00022448"/>
    </source>
</evidence>
<dbReference type="FunFam" id="1.20.1740.10:FF:000003">
    <property type="entry name" value="Y+L amino acid transporter 1 isoform X1"/>
    <property type="match status" value="1"/>
</dbReference>
<keyword evidence="4" id="KW-1003">Cell membrane</keyword>
<evidence type="ECO:0000256" key="4">
    <source>
        <dbReference type="ARBA" id="ARBA00022475"/>
    </source>
</evidence>
<feature type="transmembrane region" description="Helical" evidence="9">
    <location>
        <begin position="143"/>
        <end position="163"/>
    </location>
</feature>
<accession>A0A913Z5J4</accession>
<dbReference type="GeneID" id="119720454"/>
<comment type="subcellular location">
    <subcellularLocation>
        <location evidence="1">Cell membrane</location>
        <topology evidence="1">Multi-pass membrane protein</topology>
    </subcellularLocation>
</comment>
<keyword evidence="7 9" id="KW-0472">Membrane</keyword>
<dbReference type="EnsemblMetazoa" id="XM_038190122.1">
    <property type="protein sequence ID" value="XP_038046050.1"/>
    <property type="gene ID" value="LOC119720454"/>
</dbReference>
<dbReference type="OrthoDB" id="5982228at2759"/>
<sequence length="599" mass="65707">MRLSYLIIIIRNGPMISLFTAMTSTTFFWAINTDQSQPVFSIDNDDKAKAKGHATVAGRLYFRWHARSIRHRQHKRRISYHYSSICWIAAKGCLEMEDKSANGDCEEKQNDGLSSSAADKTEKTSVEGDVDDDQEKVVIVPHLSLFSAAAINVGSVVGSGLFISPKGVVAGCGSVGLSMVMWLVCGLISLLGAQCFAEIGAMLPQSGGTFSYLHVMFGDLVAFLYMWGKVVLALPASCALIALLFAEYSLQPFFDVNPLCSLPKEAVWCLAIFSLCVATAVNFHSARLATRVNNVLAICKVASLLIITIAGFVALFQGKTDNFQDAFRGSTYDSLGGALYNGLYSYAGWYAIGLVGGEIKKPEKNLPRAVYLSVLLIIAIVIPTNIAYFVVLSPEEMMQADAVAMTFGSKALGKASFLMPVSVALATLGSLNSSLFSYARLYQAAAAKNHLPKIVSMININRRTPNPAVILISFTILLFIFAPNLFSLINYHSCFTWLFCGAAVLGQVILRFKEPNKPRPYKINILIPISFVVICVFLLIFGTINSPMDTLIGMAIIFSGVPVYYIFVQPRKQLKWIGISSRLITHWMQKLFLVIEEEK</sequence>
<dbReference type="Gene3D" id="1.20.1740.10">
    <property type="entry name" value="Amino acid/polyamine transporter I"/>
    <property type="match status" value="1"/>
</dbReference>
<dbReference type="PANTHER" id="PTHR11785:SF528">
    <property type="entry name" value="AMINO ACID TRANSPORTER PROTEIN JHI-21"/>
    <property type="match status" value="1"/>
</dbReference>
<evidence type="ECO:0000256" key="8">
    <source>
        <dbReference type="SAM" id="MobiDB-lite"/>
    </source>
</evidence>
<keyword evidence="6 9" id="KW-1133">Transmembrane helix</keyword>
<feature type="transmembrane region" description="Helical" evidence="9">
    <location>
        <begin position="495"/>
        <end position="512"/>
    </location>
</feature>
<feature type="transmembrane region" description="Helical" evidence="9">
    <location>
        <begin position="265"/>
        <end position="283"/>
    </location>
</feature>
<feature type="transmembrane region" description="Helical" evidence="9">
    <location>
        <begin position="295"/>
        <end position="318"/>
    </location>
</feature>
<feature type="transmembrane region" description="Helical" evidence="9">
    <location>
        <begin position="338"/>
        <end position="357"/>
    </location>
</feature>
<comment type="similarity">
    <text evidence="2">Belongs to the amino acid-polyamine-organocation (APC) superfamily. L-type amino acid transporter (LAT) (TC 2.A.3.8) family.</text>
</comment>
<feature type="transmembrane region" description="Helical" evidence="9">
    <location>
        <begin position="550"/>
        <end position="568"/>
    </location>
</feature>
<dbReference type="OMA" id="YSSICWI"/>
<keyword evidence="11" id="KW-1185">Reference proteome</keyword>
<evidence type="ECO:0000256" key="7">
    <source>
        <dbReference type="ARBA" id="ARBA00023136"/>
    </source>
</evidence>
<evidence type="ECO:0000256" key="1">
    <source>
        <dbReference type="ARBA" id="ARBA00004651"/>
    </source>
</evidence>
<reference evidence="10" key="1">
    <citation type="submission" date="2022-11" db="UniProtKB">
        <authorList>
            <consortium name="EnsemblMetazoa"/>
        </authorList>
    </citation>
    <scope>IDENTIFICATION</scope>
</reference>
<dbReference type="InterPro" id="IPR050598">
    <property type="entry name" value="AminoAcid_Transporter"/>
</dbReference>
<feature type="region of interest" description="Disordered" evidence="8">
    <location>
        <begin position="104"/>
        <end position="129"/>
    </location>
</feature>
<evidence type="ECO:0000256" key="9">
    <source>
        <dbReference type="SAM" id="Phobius"/>
    </source>
</evidence>
<keyword evidence="3" id="KW-0813">Transport</keyword>
<dbReference type="Proteomes" id="UP000887568">
    <property type="component" value="Unplaced"/>
</dbReference>
<dbReference type="GO" id="GO:0015179">
    <property type="term" value="F:L-amino acid transmembrane transporter activity"/>
    <property type="evidence" value="ECO:0007669"/>
    <property type="project" value="TreeGrafter"/>
</dbReference>
<dbReference type="InterPro" id="IPR002293">
    <property type="entry name" value="AA/rel_permease1"/>
</dbReference>
<evidence type="ECO:0008006" key="12">
    <source>
        <dbReference type="Google" id="ProtNLM"/>
    </source>
</evidence>
<evidence type="ECO:0000313" key="10">
    <source>
        <dbReference type="EnsemblMetazoa" id="XP_038046050.1"/>
    </source>
</evidence>
<organism evidence="10 11">
    <name type="scientific">Patiria miniata</name>
    <name type="common">Bat star</name>
    <name type="synonym">Asterina miniata</name>
    <dbReference type="NCBI Taxonomy" id="46514"/>
    <lineage>
        <taxon>Eukaryota</taxon>
        <taxon>Metazoa</taxon>
        <taxon>Echinodermata</taxon>
        <taxon>Eleutherozoa</taxon>
        <taxon>Asterozoa</taxon>
        <taxon>Asteroidea</taxon>
        <taxon>Valvatacea</taxon>
        <taxon>Valvatida</taxon>
        <taxon>Asterinidae</taxon>
        <taxon>Patiria</taxon>
    </lineage>
</organism>
<evidence type="ECO:0000256" key="5">
    <source>
        <dbReference type="ARBA" id="ARBA00022692"/>
    </source>
</evidence>
<evidence type="ECO:0000256" key="2">
    <source>
        <dbReference type="ARBA" id="ARBA00007040"/>
    </source>
</evidence>
<feature type="transmembrane region" description="Helical" evidence="9">
    <location>
        <begin position="468"/>
        <end position="489"/>
    </location>
</feature>
<feature type="transmembrane region" description="Helical" evidence="9">
    <location>
        <begin position="220"/>
        <end position="245"/>
    </location>
</feature>
<feature type="transmembrane region" description="Helical" evidence="9">
    <location>
        <begin position="369"/>
        <end position="391"/>
    </location>
</feature>
<proteinExistence type="inferred from homology"/>
<dbReference type="Pfam" id="PF13520">
    <property type="entry name" value="AA_permease_2"/>
    <property type="match status" value="1"/>
</dbReference>
<dbReference type="RefSeq" id="XP_038046050.1">
    <property type="nucleotide sequence ID" value="XM_038190122.1"/>
</dbReference>
<feature type="transmembrane region" description="Helical" evidence="9">
    <location>
        <begin position="175"/>
        <end position="199"/>
    </location>
</feature>
<feature type="transmembrane region" description="Helical" evidence="9">
    <location>
        <begin position="411"/>
        <end position="431"/>
    </location>
</feature>
<dbReference type="GO" id="GO:0005886">
    <property type="term" value="C:plasma membrane"/>
    <property type="evidence" value="ECO:0007669"/>
    <property type="project" value="UniProtKB-SubCell"/>
</dbReference>
<feature type="transmembrane region" description="Helical" evidence="9">
    <location>
        <begin position="6"/>
        <end position="31"/>
    </location>
</feature>
<keyword evidence="5 9" id="KW-0812">Transmembrane</keyword>
<feature type="transmembrane region" description="Helical" evidence="9">
    <location>
        <begin position="524"/>
        <end position="544"/>
    </location>
</feature>
<name>A0A913Z5J4_PATMI</name>
<evidence type="ECO:0000313" key="11">
    <source>
        <dbReference type="Proteomes" id="UP000887568"/>
    </source>
</evidence>